<proteinExistence type="predicted"/>
<accession>A0AA43Q7V6</accession>
<evidence type="ECO:0000256" key="1">
    <source>
        <dbReference type="SAM" id="MobiDB-lite"/>
    </source>
</evidence>
<feature type="compositionally biased region" description="Basic and acidic residues" evidence="1">
    <location>
        <begin position="39"/>
        <end position="53"/>
    </location>
</feature>
<comment type="caution">
    <text evidence="2">The sequence shown here is derived from an EMBL/GenBank/DDBJ whole genome shotgun (WGS) entry which is preliminary data.</text>
</comment>
<name>A0AA43Q7V6_9GAMM</name>
<feature type="compositionally biased region" description="Basic and acidic residues" evidence="1">
    <location>
        <begin position="1"/>
        <end position="11"/>
    </location>
</feature>
<gene>
    <name evidence="2" type="ORF">PSU93_09315</name>
</gene>
<keyword evidence="3" id="KW-1185">Reference proteome</keyword>
<evidence type="ECO:0000313" key="3">
    <source>
        <dbReference type="Proteomes" id="UP001160519"/>
    </source>
</evidence>
<reference evidence="2" key="1">
    <citation type="submission" date="2023-01" db="EMBL/GenBank/DDBJ databases">
        <title>Biogeochemical cycle of methane in antarctic sediments.</title>
        <authorList>
            <person name="Roldan D.M."/>
            <person name="Menes R.J."/>
        </authorList>
    </citation>
    <scope>NUCLEOTIDE SEQUENCE [LARGE SCALE GENOMIC DNA]</scope>
    <source>
        <strain evidence="2">K-2018 MAG008</strain>
    </source>
</reference>
<sequence length="53" mass="5865">MQKHTFNDRYDGIGGSYVINPKTGKREPAALAPSSDTETETKEPEEVKNGLEK</sequence>
<evidence type="ECO:0000313" key="2">
    <source>
        <dbReference type="EMBL" id="MDI1231334.1"/>
    </source>
</evidence>
<dbReference type="AlphaFoldDB" id="A0AA43Q7V6"/>
<dbReference type="EMBL" id="JAQSDF010000027">
    <property type="protein sequence ID" value="MDI1231334.1"/>
    <property type="molecule type" value="Genomic_DNA"/>
</dbReference>
<dbReference type="Proteomes" id="UP001160519">
    <property type="component" value="Unassembled WGS sequence"/>
</dbReference>
<organism evidence="2 3">
    <name type="scientific">Candidatus Methylobacter titanis</name>
    <dbReference type="NCBI Taxonomy" id="3053457"/>
    <lineage>
        <taxon>Bacteria</taxon>
        <taxon>Pseudomonadati</taxon>
        <taxon>Pseudomonadota</taxon>
        <taxon>Gammaproteobacteria</taxon>
        <taxon>Methylococcales</taxon>
        <taxon>Methylococcaceae</taxon>
        <taxon>Methylobacter</taxon>
    </lineage>
</organism>
<protein>
    <submittedName>
        <fullName evidence="2">Uncharacterized protein</fullName>
    </submittedName>
</protein>
<feature type="region of interest" description="Disordered" evidence="1">
    <location>
        <begin position="1"/>
        <end position="53"/>
    </location>
</feature>